<evidence type="ECO:0000313" key="2">
    <source>
        <dbReference type="Proteomes" id="UP000309997"/>
    </source>
</evidence>
<reference evidence="1 2" key="1">
    <citation type="journal article" date="2024" name="Plant Biotechnol. J.">
        <title>Genome and CRISPR/Cas9 system of a widespread forest tree (Populus alba) in the world.</title>
        <authorList>
            <person name="Liu Y.J."/>
            <person name="Jiang P.F."/>
            <person name="Han X.M."/>
            <person name="Li X.Y."/>
            <person name="Wang H.M."/>
            <person name="Wang Y.J."/>
            <person name="Wang X.X."/>
            <person name="Zeng Q.Y."/>
        </authorList>
    </citation>
    <scope>NUCLEOTIDE SEQUENCE [LARGE SCALE GENOMIC DNA]</scope>
    <source>
        <strain evidence="2">cv. PAL-ZL1</strain>
    </source>
</reference>
<keyword evidence="2" id="KW-1185">Reference proteome</keyword>
<dbReference type="EMBL" id="RCHU02000006">
    <property type="protein sequence ID" value="KAL3587053.1"/>
    <property type="molecule type" value="Genomic_DNA"/>
</dbReference>
<dbReference type="Proteomes" id="UP000309997">
    <property type="component" value="Unassembled WGS sequence"/>
</dbReference>
<protein>
    <submittedName>
        <fullName evidence="1">Uncharacterized protein</fullName>
    </submittedName>
</protein>
<accession>A0ACC4C703</accession>
<proteinExistence type="predicted"/>
<evidence type="ECO:0000313" key="1">
    <source>
        <dbReference type="EMBL" id="KAL3587053.1"/>
    </source>
</evidence>
<name>A0ACC4C703_POPAL</name>
<gene>
    <name evidence="1" type="ORF">D5086_013920</name>
</gene>
<sequence>MGALSFCFFVFWVSQVGFGQQTTDPKEVDALNKLIDYWNLRDKLNIIDDPCIQNATWAYEKANPRVACDCSGNTCHITHLKIYALDISGEIPSELFVLKELMDLNLGQNVLNGSIPAEIEQLSNMQYLSLGINNFTGPVPPELGNLTKLIILSFSSNNFVGPLPTSLGKLTSLQELDLSFNKLTGQIPESFQDLVSLQYLDVSFNPLSGSLPQNFAKAGLSMNAVGTSIDANNLQDKKASGMLQCLQADFKCSNKVPSKSFSVKCGGTGQTSASGVEYEGDFESMGSASLYTSSENLWAVSNTGNFISNPNGPQYIAQTGSQITGTLDSELYKTARISPSSLRYYGLGLKNGIYSVELHFAEIGMVDSNSWKGLGRRIFDIYIQGERVLKDFNIKEAAGGSKKALIKTFEANVTNTIMDIHFFWAGKGTCCIPYQSTYGPLVSAIHVSRASDAAGSSKRDKKRIGKLIGISVACVAGLVIISSVFYLWQESLKQYNRETMYNHQYMLCISGQVLTLLYKNPNQREASPTISRKSMAECIPPVSSLSSFSFKGLAWMYAFKEIRSRSNPSTDMIEKNSASTVDMAPSTIRKAIGTVKDQTSISIAKVASNMAPELEVAIVKATSHDDEPPNQKTFAMYLDQRLELILFERKGGGGGGRVGGGSANGGEIERYDGGRGDFRSPPQQRGYEYSDQYNGEYNRGEIGYGMPRRTRSYGDMSEMGGREGREEKKTVTPLREMKPERIFGKMGHLQRLLDRFLSCRPTGLAKNNRMILIALYPVVKESFQLYADICEVLAVLLDKFFDMEYPDCVKAFDAYASAAKQIDELIALYNWCKDTGVARSSEYPEVQRITAKLLETLEEFLRDRSKRPKSPERREEAPPVPQEEEPVPDMNEIKALPPPENYTPPPPETEPKPQQPQFAEDLVNLRDDAVTADDQGNRLALALFAGPSANNGNGSWEAFPSNGEPQLTSAWQTPAAEPGKADWELALVETASNLSKQKATLGGGFDPLLLNGMYDQGMVRQHVGTAQLSGGSASSVALPGSGKSTTPVLALPAPDGTVQAVNQDPFAASLSVPPPSYVQMADMEKKQNLLVQEQVTWQQYAREGMQGQASLVKISGTGHYNGGPAPMMPYGMPPVNGMGLPPAGYYYAPY</sequence>
<organism evidence="1 2">
    <name type="scientific">Populus alba</name>
    <name type="common">White poplar</name>
    <dbReference type="NCBI Taxonomy" id="43335"/>
    <lineage>
        <taxon>Eukaryota</taxon>
        <taxon>Viridiplantae</taxon>
        <taxon>Streptophyta</taxon>
        <taxon>Embryophyta</taxon>
        <taxon>Tracheophyta</taxon>
        <taxon>Spermatophyta</taxon>
        <taxon>Magnoliopsida</taxon>
        <taxon>eudicotyledons</taxon>
        <taxon>Gunneridae</taxon>
        <taxon>Pentapetalae</taxon>
        <taxon>rosids</taxon>
        <taxon>fabids</taxon>
        <taxon>Malpighiales</taxon>
        <taxon>Salicaceae</taxon>
        <taxon>Saliceae</taxon>
        <taxon>Populus</taxon>
    </lineage>
</organism>
<comment type="caution">
    <text evidence="1">The sequence shown here is derived from an EMBL/GenBank/DDBJ whole genome shotgun (WGS) entry which is preliminary data.</text>
</comment>